<protein>
    <submittedName>
        <fullName evidence="1">Uncharacterized protein</fullName>
    </submittedName>
</protein>
<proteinExistence type="predicted"/>
<dbReference type="Proteomes" id="UP000624244">
    <property type="component" value="Unassembled WGS sequence"/>
</dbReference>
<name>A0A8H6DUE5_COCSA</name>
<organism evidence="1 2">
    <name type="scientific">Cochliobolus sativus</name>
    <name type="common">Common root rot and spot blotch fungus</name>
    <name type="synonym">Bipolaris sorokiniana</name>
    <dbReference type="NCBI Taxonomy" id="45130"/>
    <lineage>
        <taxon>Eukaryota</taxon>
        <taxon>Fungi</taxon>
        <taxon>Dikarya</taxon>
        <taxon>Ascomycota</taxon>
        <taxon>Pezizomycotina</taxon>
        <taxon>Dothideomycetes</taxon>
        <taxon>Pleosporomycetidae</taxon>
        <taxon>Pleosporales</taxon>
        <taxon>Pleosporineae</taxon>
        <taxon>Pleosporaceae</taxon>
        <taxon>Bipolaris</taxon>
    </lineage>
</organism>
<reference evidence="1" key="1">
    <citation type="submission" date="2019-11" db="EMBL/GenBank/DDBJ databases">
        <title>Bipolaris sorokiniana Genome sequencing.</title>
        <authorList>
            <person name="Wang H."/>
        </authorList>
    </citation>
    <scope>NUCLEOTIDE SEQUENCE</scope>
</reference>
<accession>A0A8H6DUE5</accession>
<gene>
    <name evidence="1" type="ORF">GGP41_009917</name>
</gene>
<dbReference type="EMBL" id="WNKQ01000010">
    <property type="protein sequence ID" value="KAF5848806.1"/>
    <property type="molecule type" value="Genomic_DNA"/>
</dbReference>
<evidence type="ECO:0000313" key="2">
    <source>
        <dbReference type="Proteomes" id="UP000624244"/>
    </source>
</evidence>
<evidence type="ECO:0000313" key="1">
    <source>
        <dbReference type="EMBL" id="KAF5848806.1"/>
    </source>
</evidence>
<comment type="caution">
    <text evidence="1">The sequence shown here is derived from an EMBL/GenBank/DDBJ whole genome shotgun (WGS) entry which is preliminary data.</text>
</comment>
<dbReference type="AlphaFoldDB" id="A0A8H6DUE5"/>
<sequence>MTGNACVVPKVSFLFPKLTLRGFPLWTWIMRKWSLRISGGMSARHEANETDYYLSYSGALDS</sequence>